<organism evidence="8 9">
    <name type="scientific">Clostridium aromativorans</name>
    <dbReference type="NCBI Taxonomy" id="2836848"/>
    <lineage>
        <taxon>Bacteria</taxon>
        <taxon>Bacillati</taxon>
        <taxon>Bacillota</taxon>
        <taxon>Clostridia</taxon>
        <taxon>Eubacteriales</taxon>
        <taxon>Clostridiaceae</taxon>
        <taxon>Clostridium</taxon>
    </lineage>
</organism>
<evidence type="ECO:0000256" key="5">
    <source>
        <dbReference type="ARBA" id="ARBA00023204"/>
    </source>
</evidence>
<comment type="catalytic activity">
    <reaction evidence="1">
        <text>a 4-O-methyl-thymidine in DNA + L-cysteinyl-[protein] = a thymidine in DNA + S-methyl-L-cysteinyl-[protein]</text>
        <dbReference type="Rhea" id="RHEA:53428"/>
        <dbReference type="Rhea" id="RHEA-COMP:10131"/>
        <dbReference type="Rhea" id="RHEA-COMP:10132"/>
        <dbReference type="Rhea" id="RHEA-COMP:13555"/>
        <dbReference type="Rhea" id="RHEA-COMP:13556"/>
        <dbReference type="ChEBI" id="CHEBI:29950"/>
        <dbReference type="ChEBI" id="CHEBI:82612"/>
        <dbReference type="ChEBI" id="CHEBI:137386"/>
        <dbReference type="ChEBI" id="CHEBI:137387"/>
        <dbReference type="EC" id="2.1.1.63"/>
    </reaction>
</comment>
<dbReference type="CDD" id="cd06445">
    <property type="entry name" value="ATase"/>
    <property type="match status" value="1"/>
</dbReference>
<dbReference type="SUPFAM" id="SSF46767">
    <property type="entry name" value="Methylated DNA-protein cysteine methyltransferase, C-terminal domain"/>
    <property type="match status" value="1"/>
</dbReference>
<dbReference type="InterPro" id="IPR001497">
    <property type="entry name" value="MethylDNA_cys_MeTrfase_AS"/>
</dbReference>
<dbReference type="Proteomes" id="UP001165422">
    <property type="component" value="Unassembled WGS sequence"/>
</dbReference>
<keyword evidence="9" id="KW-1185">Reference proteome</keyword>
<feature type="domain" description="Methylated-DNA-[protein]-cysteine S-methyltransferase DNA binding" evidence="7">
    <location>
        <begin position="5"/>
        <end position="86"/>
    </location>
</feature>
<comment type="caution">
    <text evidence="8">The sequence shown here is derived from an EMBL/GenBank/DDBJ whole genome shotgun (WGS) entry which is preliminary data.</text>
</comment>
<name>A0ABS8NAK0_9CLOT</name>
<dbReference type="Pfam" id="PF01035">
    <property type="entry name" value="DNA_binding_1"/>
    <property type="match status" value="1"/>
</dbReference>
<protein>
    <submittedName>
        <fullName evidence="8">MGMT family protein</fullName>
    </submittedName>
</protein>
<sequence length="105" mass="11712">MSKKFFSRVYNLVSKIPPGKVATYGQIAAILGEPRNARIVGWAMKNAPNNLHLPCHRVVNRSGSLSPDYVFGSSDIQRYLLKSEGITFKSDGHIDMEKCLWDGKS</sequence>
<dbReference type="InterPro" id="IPR036388">
    <property type="entry name" value="WH-like_DNA-bd_sf"/>
</dbReference>
<evidence type="ECO:0000256" key="3">
    <source>
        <dbReference type="ARBA" id="ARBA00022679"/>
    </source>
</evidence>
<keyword evidence="2" id="KW-0489">Methyltransferase</keyword>
<evidence type="ECO:0000313" key="8">
    <source>
        <dbReference type="EMBL" id="MCC9296859.1"/>
    </source>
</evidence>
<accession>A0ABS8NAK0</accession>
<gene>
    <name evidence="8" type="ORF">LN736_18680</name>
</gene>
<dbReference type="InterPro" id="IPR052520">
    <property type="entry name" value="ATL_DNA_repair"/>
</dbReference>
<dbReference type="InterPro" id="IPR014048">
    <property type="entry name" value="MethylDNA_cys_MeTrfase_DNA-bd"/>
</dbReference>
<evidence type="ECO:0000313" key="9">
    <source>
        <dbReference type="Proteomes" id="UP001165422"/>
    </source>
</evidence>
<evidence type="ECO:0000256" key="1">
    <source>
        <dbReference type="ARBA" id="ARBA00001286"/>
    </source>
</evidence>
<keyword evidence="5" id="KW-0234">DNA repair</keyword>
<dbReference type="EMBL" id="JAJJPB010000060">
    <property type="protein sequence ID" value="MCC9296859.1"/>
    <property type="molecule type" value="Genomic_DNA"/>
</dbReference>
<dbReference type="Gene3D" id="1.10.10.10">
    <property type="entry name" value="Winged helix-like DNA-binding domain superfamily/Winged helix DNA-binding domain"/>
    <property type="match status" value="1"/>
</dbReference>
<keyword evidence="4" id="KW-0227">DNA damage</keyword>
<evidence type="ECO:0000256" key="4">
    <source>
        <dbReference type="ARBA" id="ARBA00022763"/>
    </source>
</evidence>
<reference evidence="8" key="1">
    <citation type="submission" date="2021-11" db="EMBL/GenBank/DDBJ databases">
        <authorList>
            <person name="Qingchun L."/>
            <person name="Dong Z."/>
            <person name="Zongwei Q."/>
            <person name="Jia Z."/>
            <person name="Duotao L."/>
        </authorList>
    </citation>
    <scope>NUCLEOTIDE SEQUENCE</scope>
    <source>
        <strain evidence="8">WLY-B-L2</strain>
    </source>
</reference>
<dbReference type="PANTHER" id="PTHR42942">
    <property type="entry name" value="6-O-METHYLGUANINE DNA METHYLTRANSFERASE"/>
    <property type="match status" value="1"/>
</dbReference>
<evidence type="ECO:0000259" key="7">
    <source>
        <dbReference type="Pfam" id="PF01035"/>
    </source>
</evidence>
<dbReference type="RefSeq" id="WP_150357654.1">
    <property type="nucleotide sequence ID" value="NZ_JAJJPB010000060.1"/>
</dbReference>
<keyword evidence="3" id="KW-0808">Transferase</keyword>
<dbReference type="NCBIfam" id="TIGR00589">
    <property type="entry name" value="ogt"/>
    <property type="match status" value="1"/>
</dbReference>
<evidence type="ECO:0000256" key="6">
    <source>
        <dbReference type="ARBA" id="ARBA00049348"/>
    </source>
</evidence>
<proteinExistence type="predicted"/>
<comment type="catalytic activity">
    <reaction evidence="6">
        <text>a 6-O-methyl-2'-deoxyguanosine in DNA + L-cysteinyl-[protein] = S-methyl-L-cysteinyl-[protein] + a 2'-deoxyguanosine in DNA</text>
        <dbReference type="Rhea" id="RHEA:24000"/>
        <dbReference type="Rhea" id="RHEA-COMP:10131"/>
        <dbReference type="Rhea" id="RHEA-COMP:10132"/>
        <dbReference type="Rhea" id="RHEA-COMP:11367"/>
        <dbReference type="Rhea" id="RHEA-COMP:11368"/>
        <dbReference type="ChEBI" id="CHEBI:29950"/>
        <dbReference type="ChEBI" id="CHEBI:82612"/>
        <dbReference type="ChEBI" id="CHEBI:85445"/>
        <dbReference type="ChEBI" id="CHEBI:85448"/>
        <dbReference type="EC" id="2.1.1.63"/>
    </reaction>
</comment>
<dbReference type="InterPro" id="IPR036217">
    <property type="entry name" value="MethylDNA_cys_MeTrfase_DNAb"/>
</dbReference>
<dbReference type="PROSITE" id="PS00374">
    <property type="entry name" value="MGMT"/>
    <property type="match status" value="1"/>
</dbReference>
<evidence type="ECO:0000256" key="2">
    <source>
        <dbReference type="ARBA" id="ARBA00022603"/>
    </source>
</evidence>
<dbReference type="PANTHER" id="PTHR42942:SF1">
    <property type="entry name" value="ALKYLTRANSFERASE-LIKE PROTEIN 1"/>
    <property type="match status" value="1"/>
</dbReference>